<keyword evidence="2 5" id="KW-0560">Oxidoreductase</keyword>
<protein>
    <submittedName>
        <fullName evidence="5">Putative short-chain type dehydrogenase/reductase</fullName>
        <ecNumber evidence="5">1.1.1.-</ecNumber>
    </submittedName>
</protein>
<dbReference type="InterPro" id="IPR036291">
    <property type="entry name" value="NAD(P)-bd_dom_sf"/>
</dbReference>
<gene>
    <name evidence="5" type="ORF">Mame_01578</name>
</gene>
<dbReference type="EC" id="1.1.1.-" evidence="5"/>
<evidence type="ECO:0000313" key="6">
    <source>
        <dbReference type="Proteomes" id="UP000191135"/>
    </source>
</evidence>
<dbReference type="eggNOG" id="COG1028">
    <property type="taxonomic scope" value="Bacteria"/>
</dbReference>
<dbReference type="PANTHER" id="PTHR45024">
    <property type="entry name" value="DEHYDROGENASES, SHORT CHAIN"/>
    <property type="match status" value="1"/>
</dbReference>
<dbReference type="OrthoDB" id="9804774at2"/>
<dbReference type="SMART" id="SM00822">
    <property type="entry name" value="PKS_KR"/>
    <property type="match status" value="1"/>
</dbReference>
<dbReference type="PROSITE" id="PS00061">
    <property type="entry name" value="ADH_SHORT"/>
    <property type="match status" value="1"/>
</dbReference>
<dbReference type="InterPro" id="IPR051687">
    <property type="entry name" value="Peroxisomal_Beta-Oxidation"/>
</dbReference>
<proteinExistence type="inferred from homology"/>
<dbReference type="AlphaFoldDB" id="A0A1U9YZR3"/>
<evidence type="ECO:0000259" key="4">
    <source>
        <dbReference type="SMART" id="SM00822"/>
    </source>
</evidence>
<dbReference type="GO" id="GO:0016491">
    <property type="term" value="F:oxidoreductase activity"/>
    <property type="evidence" value="ECO:0007669"/>
    <property type="project" value="UniProtKB-KW"/>
</dbReference>
<dbReference type="InterPro" id="IPR057326">
    <property type="entry name" value="KR_dom"/>
</dbReference>
<sequence length="305" mass="31712">MTVSFKDQVAIVTGAGGGLGRSHALTLASHGAAVVVNDFGGARDGSGGTTEASEAVVREITAAGGRAIANAGNVASESDMAEMVEQALSAFGRVDVLINNAGILRDKSFAKMEIEDFRRVVEVHLMGTTIATKAVWAQMREQKYGRILVTSSTSGSYGNFGQSNYGAAKMGVLGLMNVLHLEGAKYGIHVNAIVPTAATRMTGDMMDPAMLELLAPDLVSPAAVWLVSCDAPSRTALLAGAGTVARLALVESQGVCFAGQEFTPETVGDRFEEIASLDGQIEVMAGLDHVERIIANARAALAKKD</sequence>
<dbReference type="SUPFAM" id="SSF51735">
    <property type="entry name" value="NAD(P)-binding Rossmann-fold domains"/>
    <property type="match status" value="1"/>
</dbReference>
<dbReference type="PRINTS" id="PR00080">
    <property type="entry name" value="SDRFAMILY"/>
</dbReference>
<feature type="domain" description="Ketoreductase" evidence="4">
    <location>
        <begin position="8"/>
        <end position="196"/>
    </location>
</feature>
<reference evidence="5 6" key="1">
    <citation type="submission" date="2017-03" db="EMBL/GenBank/DDBJ databases">
        <title>Foreign affairs: Plasmid Transfer between Roseobacters and Rhizobia.</title>
        <authorList>
            <person name="Bartling P."/>
            <person name="Bunk B."/>
            <person name="Overmann J."/>
            <person name="Brinkmann H."/>
            <person name="Petersen J."/>
        </authorList>
    </citation>
    <scope>NUCLEOTIDE SEQUENCE [LARGE SCALE GENOMIC DNA]</scope>
    <source>
        <strain evidence="5 6">MACL11</strain>
    </source>
</reference>
<dbReference type="KEGG" id="mmed:Mame_01578"/>
<comment type="similarity">
    <text evidence="1 3">Belongs to the short-chain dehydrogenases/reductases (SDR) family.</text>
</comment>
<dbReference type="PANTHER" id="PTHR45024:SF2">
    <property type="entry name" value="SCP2 DOMAIN-CONTAINING PROTEIN"/>
    <property type="match status" value="1"/>
</dbReference>
<accession>A0A1U9YZR3</accession>
<dbReference type="Proteomes" id="UP000191135">
    <property type="component" value="Chromosome"/>
</dbReference>
<dbReference type="STRING" id="1122214.Mame_01578"/>
<keyword evidence="6" id="KW-1185">Reference proteome</keyword>
<evidence type="ECO:0000256" key="3">
    <source>
        <dbReference type="RuleBase" id="RU000363"/>
    </source>
</evidence>
<name>A0A1U9YZR3_9HYPH</name>
<organism evidence="5 6">
    <name type="scientific">Martelella mediterranea DSM 17316</name>
    <dbReference type="NCBI Taxonomy" id="1122214"/>
    <lineage>
        <taxon>Bacteria</taxon>
        <taxon>Pseudomonadati</taxon>
        <taxon>Pseudomonadota</taxon>
        <taxon>Alphaproteobacteria</taxon>
        <taxon>Hyphomicrobiales</taxon>
        <taxon>Aurantimonadaceae</taxon>
        <taxon>Martelella</taxon>
    </lineage>
</organism>
<dbReference type="Gene3D" id="3.40.50.720">
    <property type="entry name" value="NAD(P)-binding Rossmann-like Domain"/>
    <property type="match status" value="1"/>
</dbReference>
<dbReference type="InterPro" id="IPR020904">
    <property type="entry name" value="Sc_DH/Rdtase_CS"/>
</dbReference>
<dbReference type="EMBL" id="CP020330">
    <property type="protein sequence ID" value="AQZ50929.1"/>
    <property type="molecule type" value="Genomic_DNA"/>
</dbReference>
<dbReference type="Pfam" id="PF00106">
    <property type="entry name" value="adh_short"/>
    <property type="match status" value="1"/>
</dbReference>
<evidence type="ECO:0000313" key="5">
    <source>
        <dbReference type="EMBL" id="AQZ50929.1"/>
    </source>
</evidence>
<dbReference type="RefSeq" id="WP_018067244.1">
    <property type="nucleotide sequence ID" value="NZ_AQWH01000036.1"/>
</dbReference>
<evidence type="ECO:0000256" key="1">
    <source>
        <dbReference type="ARBA" id="ARBA00006484"/>
    </source>
</evidence>
<dbReference type="PRINTS" id="PR00081">
    <property type="entry name" value="GDHRDH"/>
</dbReference>
<evidence type="ECO:0000256" key="2">
    <source>
        <dbReference type="ARBA" id="ARBA00023002"/>
    </source>
</evidence>
<dbReference type="InterPro" id="IPR002347">
    <property type="entry name" value="SDR_fam"/>
</dbReference>